<proteinExistence type="predicted"/>
<reference evidence="1 2" key="1">
    <citation type="submission" date="2017-06" db="EMBL/GenBank/DDBJ databases">
        <title>A platform for efficient transgenesis in Macrostomum lignano, a flatworm model organism for stem cell research.</title>
        <authorList>
            <person name="Berezikov E."/>
        </authorList>
    </citation>
    <scope>NUCLEOTIDE SEQUENCE [LARGE SCALE GENOMIC DNA]</scope>
    <source>
        <strain evidence="1">DV1</strain>
        <tissue evidence="1">Whole organism</tissue>
    </source>
</reference>
<sequence>VGVGEVRWGTGKKRPLENVYRHTPRKMMQNEMMHHNKFFFSSTDSDDAKTLIAT</sequence>
<name>A0A267DRZ4_9PLAT</name>
<dbReference type="EMBL" id="NIVC01003324">
    <property type="protein sequence ID" value="PAA51985.1"/>
    <property type="molecule type" value="Genomic_DNA"/>
</dbReference>
<accession>A0A267DRZ4</accession>
<dbReference type="Proteomes" id="UP000215902">
    <property type="component" value="Unassembled WGS sequence"/>
</dbReference>
<keyword evidence="2" id="KW-1185">Reference proteome</keyword>
<comment type="caution">
    <text evidence="1">The sequence shown here is derived from an EMBL/GenBank/DDBJ whole genome shotgun (WGS) entry which is preliminary data.</text>
</comment>
<feature type="non-terminal residue" evidence="1">
    <location>
        <position position="1"/>
    </location>
</feature>
<dbReference type="AlphaFoldDB" id="A0A267DRZ4"/>
<organism evidence="1 2">
    <name type="scientific">Macrostomum lignano</name>
    <dbReference type="NCBI Taxonomy" id="282301"/>
    <lineage>
        <taxon>Eukaryota</taxon>
        <taxon>Metazoa</taxon>
        <taxon>Spiralia</taxon>
        <taxon>Lophotrochozoa</taxon>
        <taxon>Platyhelminthes</taxon>
        <taxon>Rhabditophora</taxon>
        <taxon>Macrostomorpha</taxon>
        <taxon>Macrostomida</taxon>
        <taxon>Macrostomidae</taxon>
        <taxon>Macrostomum</taxon>
    </lineage>
</organism>
<gene>
    <name evidence="1" type="ORF">BOX15_Mlig029073g1</name>
</gene>
<protein>
    <submittedName>
        <fullName evidence="1">Uncharacterized protein</fullName>
    </submittedName>
</protein>
<evidence type="ECO:0000313" key="1">
    <source>
        <dbReference type="EMBL" id="PAA51985.1"/>
    </source>
</evidence>
<evidence type="ECO:0000313" key="2">
    <source>
        <dbReference type="Proteomes" id="UP000215902"/>
    </source>
</evidence>